<gene>
    <name evidence="2" type="ORF">COCMIDRAFT_96899</name>
</gene>
<organism evidence="2 3">
    <name type="scientific">Bipolaris oryzae ATCC 44560</name>
    <dbReference type="NCBI Taxonomy" id="930090"/>
    <lineage>
        <taxon>Eukaryota</taxon>
        <taxon>Fungi</taxon>
        <taxon>Dikarya</taxon>
        <taxon>Ascomycota</taxon>
        <taxon>Pezizomycotina</taxon>
        <taxon>Dothideomycetes</taxon>
        <taxon>Pleosporomycetidae</taxon>
        <taxon>Pleosporales</taxon>
        <taxon>Pleosporineae</taxon>
        <taxon>Pleosporaceae</taxon>
        <taxon>Bipolaris</taxon>
    </lineage>
</organism>
<accession>W6Z4M3</accession>
<dbReference type="Proteomes" id="UP000054032">
    <property type="component" value="Unassembled WGS sequence"/>
</dbReference>
<keyword evidence="1" id="KW-0472">Membrane</keyword>
<dbReference type="AlphaFoldDB" id="W6Z4M3"/>
<evidence type="ECO:0000313" key="2">
    <source>
        <dbReference type="EMBL" id="EUC44920.1"/>
    </source>
</evidence>
<keyword evidence="3" id="KW-1185">Reference proteome</keyword>
<name>W6Z4M3_COCMI</name>
<dbReference type="HOGENOM" id="CLU_2873712_0_0_1"/>
<dbReference type="EMBL" id="KI963994">
    <property type="protein sequence ID" value="EUC44920.1"/>
    <property type="molecule type" value="Genomic_DNA"/>
</dbReference>
<feature type="transmembrane region" description="Helical" evidence="1">
    <location>
        <begin position="15"/>
        <end position="32"/>
    </location>
</feature>
<dbReference type="RefSeq" id="XP_007688543.1">
    <property type="nucleotide sequence ID" value="XM_007690353.1"/>
</dbReference>
<evidence type="ECO:0000313" key="3">
    <source>
        <dbReference type="Proteomes" id="UP000054032"/>
    </source>
</evidence>
<feature type="non-terminal residue" evidence="2">
    <location>
        <position position="1"/>
    </location>
</feature>
<sequence length="64" mass="7285">LPPPPPTTNQKKKKINLSICFFSGILPIQTRINSRMNKFIRRKPVHLTPLPCPYPTPNLFAQSS</sequence>
<evidence type="ECO:0000256" key="1">
    <source>
        <dbReference type="SAM" id="Phobius"/>
    </source>
</evidence>
<protein>
    <submittedName>
        <fullName evidence="2">Uncharacterized protein</fullName>
    </submittedName>
</protein>
<keyword evidence="1" id="KW-1133">Transmembrane helix</keyword>
<dbReference type="GeneID" id="19128939"/>
<proteinExistence type="predicted"/>
<dbReference type="KEGG" id="bor:COCMIDRAFT_96899"/>
<keyword evidence="1" id="KW-0812">Transmembrane</keyword>
<reference evidence="2 3" key="1">
    <citation type="journal article" date="2013" name="PLoS Genet.">
        <title>Comparative genome structure, secondary metabolite, and effector coding capacity across Cochliobolus pathogens.</title>
        <authorList>
            <person name="Condon B.J."/>
            <person name="Leng Y."/>
            <person name="Wu D."/>
            <person name="Bushley K.E."/>
            <person name="Ohm R.A."/>
            <person name="Otillar R."/>
            <person name="Martin J."/>
            <person name="Schackwitz W."/>
            <person name="Grimwood J."/>
            <person name="MohdZainudin N."/>
            <person name="Xue C."/>
            <person name="Wang R."/>
            <person name="Manning V.A."/>
            <person name="Dhillon B."/>
            <person name="Tu Z.J."/>
            <person name="Steffenson B.J."/>
            <person name="Salamov A."/>
            <person name="Sun H."/>
            <person name="Lowry S."/>
            <person name="LaButti K."/>
            <person name="Han J."/>
            <person name="Copeland A."/>
            <person name="Lindquist E."/>
            <person name="Barry K."/>
            <person name="Schmutz J."/>
            <person name="Baker S.E."/>
            <person name="Ciuffetti L.M."/>
            <person name="Grigoriev I.V."/>
            <person name="Zhong S."/>
            <person name="Turgeon B.G."/>
        </authorList>
    </citation>
    <scope>NUCLEOTIDE SEQUENCE [LARGE SCALE GENOMIC DNA]</scope>
    <source>
        <strain evidence="2 3">ATCC 44560</strain>
    </source>
</reference>